<dbReference type="Gene3D" id="2.30.30.100">
    <property type="match status" value="1"/>
</dbReference>
<dbReference type="Pfam" id="PF03099">
    <property type="entry name" value="BPL_LplA_LipB"/>
    <property type="match status" value="1"/>
</dbReference>
<dbReference type="InterPro" id="IPR036390">
    <property type="entry name" value="WH_DNA-bd_sf"/>
</dbReference>
<evidence type="ECO:0000259" key="2">
    <source>
        <dbReference type="PROSITE" id="PS51733"/>
    </source>
</evidence>
<organism evidence="3 4">
    <name type="scientific">Natranaeroarchaeum sulfidigenes</name>
    <dbReference type="NCBI Taxonomy" id="2784880"/>
    <lineage>
        <taxon>Archaea</taxon>
        <taxon>Methanobacteriati</taxon>
        <taxon>Methanobacteriota</taxon>
        <taxon>Stenosarchaea group</taxon>
        <taxon>Halobacteria</taxon>
        <taxon>Halobacteriales</taxon>
        <taxon>Natronoarchaeaceae</taxon>
        <taxon>Natranaeroarchaeum</taxon>
    </lineage>
</organism>
<proteinExistence type="inferred from homology"/>
<dbReference type="GO" id="GO:0004190">
    <property type="term" value="F:aspartic-type endopeptidase activity"/>
    <property type="evidence" value="ECO:0007669"/>
    <property type="project" value="InterPro"/>
</dbReference>
<keyword evidence="1" id="KW-0436">Ligase</keyword>
<name>A0A897MU72_9EURY</name>
<dbReference type="Proteomes" id="UP000663586">
    <property type="component" value="Chromosome"/>
</dbReference>
<keyword evidence="4" id="KW-1185">Reference proteome</keyword>
<dbReference type="Pfam" id="PF02237">
    <property type="entry name" value="BPL_C"/>
    <property type="match status" value="1"/>
</dbReference>
<dbReference type="AlphaFoldDB" id="A0A897MU72"/>
<dbReference type="InterPro" id="IPR004408">
    <property type="entry name" value="Biotin_CoA_COase_ligase"/>
</dbReference>
<feature type="domain" description="BPL/LPL catalytic" evidence="2">
    <location>
        <begin position="65"/>
        <end position="248"/>
    </location>
</feature>
<dbReference type="PROSITE" id="PS00141">
    <property type="entry name" value="ASP_PROTEASE"/>
    <property type="match status" value="1"/>
</dbReference>
<dbReference type="GO" id="GO:0005737">
    <property type="term" value="C:cytoplasm"/>
    <property type="evidence" value="ECO:0007669"/>
    <property type="project" value="TreeGrafter"/>
</dbReference>
<dbReference type="PANTHER" id="PTHR12835">
    <property type="entry name" value="BIOTIN PROTEIN LIGASE"/>
    <property type="match status" value="1"/>
</dbReference>
<dbReference type="Gene3D" id="3.30.930.10">
    <property type="entry name" value="Bira Bifunctional Protein, Domain 2"/>
    <property type="match status" value="1"/>
</dbReference>
<dbReference type="Gene3D" id="1.10.10.10">
    <property type="entry name" value="Winged helix-like DNA-binding domain superfamily/Winged helix DNA-binding domain"/>
    <property type="match status" value="1"/>
</dbReference>
<evidence type="ECO:0000313" key="4">
    <source>
        <dbReference type="Proteomes" id="UP000663586"/>
    </source>
</evidence>
<dbReference type="EMBL" id="CP064786">
    <property type="protein sequence ID" value="QSG02593.1"/>
    <property type="molecule type" value="Genomic_DNA"/>
</dbReference>
<dbReference type="PROSITE" id="PS51733">
    <property type="entry name" value="BPL_LPL_CATALYTIC"/>
    <property type="match status" value="1"/>
</dbReference>
<dbReference type="InterPro" id="IPR004143">
    <property type="entry name" value="BPL_LPL_catalytic"/>
</dbReference>
<dbReference type="SUPFAM" id="SSF46785">
    <property type="entry name" value="Winged helix' DNA-binding domain"/>
    <property type="match status" value="1"/>
</dbReference>
<dbReference type="KEGG" id="hara:AArcS_1378"/>
<dbReference type="InterPro" id="IPR013196">
    <property type="entry name" value="HTH_11"/>
</dbReference>
<dbReference type="InterPro" id="IPR045864">
    <property type="entry name" value="aa-tRNA-synth_II/BPL/LPL"/>
</dbReference>
<dbReference type="PANTHER" id="PTHR12835:SF5">
    <property type="entry name" value="BIOTIN--PROTEIN LIGASE"/>
    <property type="match status" value="1"/>
</dbReference>
<dbReference type="GO" id="GO:0004077">
    <property type="term" value="F:biotin--[biotin carboxyl-carrier protein] ligase activity"/>
    <property type="evidence" value="ECO:0007669"/>
    <property type="project" value="InterPro"/>
</dbReference>
<dbReference type="InterPro" id="IPR036388">
    <property type="entry name" value="WH-like_DNA-bd_sf"/>
</dbReference>
<dbReference type="HAMAP" id="MF_00978">
    <property type="entry name" value="Bifunct_BirA"/>
    <property type="match status" value="1"/>
</dbReference>
<dbReference type="NCBIfam" id="TIGR00121">
    <property type="entry name" value="birA_ligase"/>
    <property type="match status" value="1"/>
</dbReference>
<dbReference type="GO" id="GO:0006508">
    <property type="term" value="P:proteolysis"/>
    <property type="evidence" value="ECO:0007669"/>
    <property type="project" value="InterPro"/>
</dbReference>
<sequence>MNDTRRAVLEAIDGQGVSGADLAKRLDVTRAAVWKHVEALREEGFLIESDNGYRLVSVPEFGASAVEYGLDAPFEIEYHDTIGSTNDRAREAASAGAENLVVLADEQTGSRGRLDREWSAPSGGIWVSPVLRPDIPPAHAPLVTLAAAVATTTAAREAGVDARIKWPNDVLVPTADGDRKLAGILTEMEGEADRISWVVPGIGINANIDVAELPAGATSLRDQVGDVDRRVFTQRVLEALDELLSEEDAILERWRENALTLGQRVRVETASGIVEGEAIDIERPGTLLVDTGSETVRVHAGDCEHLRPA</sequence>
<evidence type="ECO:0000256" key="1">
    <source>
        <dbReference type="ARBA" id="ARBA00022598"/>
    </source>
</evidence>
<protein>
    <submittedName>
        <fullName evidence="3">CRISPR-Cas assicated transcriptional regulator, contains CARF and HTH domain</fullName>
    </submittedName>
</protein>
<gene>
    <name evidence="3" type="primary">csa3</name>
    <name evidence="3" type="ORF">AArcS_1378</name>
</gene>
<dbReference type="Pfam" id="PF08279">
    <property type="entry name" value="HTH_11"/>
    <property type="match status" value="1"/>
</dbReference>
<dbReference type="RefSeq" id="WP_238479738.1">
    <property type="nucleotide sequence ID" value="NZ_CP064786.1"/>
</dbReference>
<dbReference type="InterPro" id="IPR030855">
    <property type="entry name" value="Bifunct_BirA"/>
</dbReference>
<evidence type="ECO:0000313" key="3">
    <source>
        <dbReference type="EMBL" id="QSG02593.1"/>
    </source>
</evidence>
<dbReference type="InterPro" id="IPR003142">
    <property type="entry name" value="BPL_C"/>
</dbReference>
<accession>A0A897MU72</accession>
<dbReference type="CDD" id="cd00090">
    <property type="entry name" value="HTH_ARSR"/>
    <property type="match status" value="1"/>
</dbReference>
<reference evidence="3" key="1">
    <citation type="submission" date="2020-11" db="EMBL/GenBank/DDBJ databases">
        <title>Carbohydrate-dependent, anaerobic sulfur respiration: A novel catabolism in halophilic archaea.</title>
        <authorList>
            <person name="Sorokin D.Y."/>
            <person name="Messina E."/>
            <person name="Smedile F."/>
            <person name="La Cono V."/>
            <person name="Hallsworth J.E."/>
            <person name="Yakimov M.M."/>
        </authorList>
    </citation>
    <scope>NUCLEOTIDE SEQUENCE</scope>
    <source>
        <strain evidence="3">AArc-S</strain>
    </source>
</reference>
<dbReference type="CDD" id="cd16442">
    <property type="entry name" value="BPL"/>
    <property type="match status" value="1"/>
</dbReference>
<dbReference type="GO" id="GO:0006355">
    <property type="term" value="P:regulation of DNA-templated transcription"/>
    <property type="evidence" value="ECO:0007669"/>
    <property type="project" value="InterPro"/>
</dbReference>
<dbReference type="GeneID" id="70684761"/>
<dbReference type="InterPro" id="IPR001969">
    <property type="entry name" value="Aspartic_peptidase_AS"/>
</dbReference>
<dbReference type="SUPFAM" id="SSF55681">
    <property type="entry name" value="Class II aaRS and biotin synthetases"/>
    <property type="match status" value="1"/>
</dbReference>
<dbReference type="InterPro" id="IPR011991">
    <property type="entry name" value="ArsR-like_HTH"/>
</dbReference>